<keyword evidence="4" id="KW-1185">Reference proteome</keyword>
<proteinExistence type="predicted"/>
<dbReference type="SUPFAM" id="SSF53850">
    <property type="entry name" value="Periplasmic binding protein-like II"/>
    <property type="match status" value="1"/>
</dbReference>
<dbReference type="Pfam" id="PF09084">
    <property type="entry name" value="NMT1"/>
    <property type="match status" value="1"/>
</dbReference>
<dbReference type="InterPro" id="IPR015168">
    <property type="entry name" value="SsuA/THI5"/>
</dbReference>
<reference evidence="3 4" key="1">
    <citation type="submission" date="2019-06" db="EMBL/GenBank/DDBJ databases">
        <authorList>
            <person name="Rodrigo-Torres L."/>
            <person name="Arahal R. D."/>
            <person name="Lucena T."/>
        </authorList>
    </citation>
    <scope>NUCLEOTIDE SEQUENCE [LARGE SCALE GENOMIC DNA]</scope>
    <source>
        <strain evidence="3 4">SB0023/3</strain>
    </source>
</reference>
<protein>
    <recommendedName>
        <fullName evidence="2">SsuA/THI5-like domain-containing protein</fullName>
    </recommendedName>
</protein>
<evidence type="ECO:0000256" key="1">
    <source>
        <dbReference type="SAM" id="SignalP"/>
    </source>
</evidence>
<accession>A0A509EMV3</accession>
<dbReference type="Proteomes" id="UP000410984">
    <property type="component" value="Unassembled WGS sequence"/>
</dbReference>
<name>A0A509EMV3_9HYPH</name>
<dbReference type="Gene3D" id="3.40.190.10">
    <property type="entry name" value="Periplasmic binding protein-like II"/>
    <property type="match status" value="2"/>
</dbReference>
<dbReference type="RefSeq" id="WP_142585880.1">
    <property type="nucleotide sequence ID" value="NZ_CABFPH010000136.1"/>
</dbReference>
<dbReference type="PANTHER" id="PTHR30024">
    <property type="entry name" value="ALIPHATIC SULFONATES-BINDING PROTEIN-RELATED"/>
    <property type="match status" value="1"/>
</dbReference>
<gene>
    <name evidence="3" type="ORF">MET9862_05215</name>
</gene>
<feature type="chain" id="PRO_5021448153" description="SsuA/THI5-like domain-containing protein" evidence="1">
    <location>
        <begin position="33"/>
        <end position="343"/>
    </location>
</feature>
<sequence>MTRQRPSLFPRRRAALLGGLLALAAGLGPAQAAEGQLRIAKQFGVVYLLLNVAEDQKLIEKHGKAAGLDIKVEYLQLSGGSAVNDALLSGNIEVASAGVGPLFTLWDRTRGRQNVRGVASLGNFPYYLVSNRPAVKTIADFTDKDRIALPAVGVSVQARILQWASAKLWGDTEFARLDRISVAVPHPEATAAIVKGGTEITGHFANPPFQEQELAENPDARIVLKSYDVQGGPASSTVLYAAERFYKDSPKTYAAFVDALDEAAKFITANPEKAAEIYIKANNSRIDRDLLLKVIKNPEVTFKIEPQNTLGLGQFMHRVGAIKNEPKALEEYFFVNPRVAAGS</sequence>
<evidence type="ECO:0000313" key="3">
    <source>
        <dbReference type="EMBL" id="VUD74583.1"/>
    </source>
</evidence>
<feature type="signal peptide" evidence="1">
    <location>
        <begin position="1"/>
        <end position="32"/>
    </location>
</feature>
<dbReference type="PANTHER" id="PTHR30024:SF2">
    <property type="entry name" value="ABC TRANSPORTER SUBSTRATE-BINDING PROTEIN"/>
    <property type="match status" value="1"/>
</dbReference>
<evidence type="ECO:0000259" key="2">
    <source>
        <dbReference type="Pfam" id="PF09084"/>
    </source>
</evidence>
<dbReference type="AlphaFoldDB" id="A0A509EMV3"/>
<organism evidence="3 4">
    <name type="scientific">Methylobacterium symbioticum</name>
    <dbReference type="NCBI Taxonomy" id="2584084"/>
    <lineage>
        <taxon>Bacteria</taxon>
        <taxon>Pseudomonadati</taxon>
        <taxon>Pseudomonadota</taxon>
        <taxon>Alphaproteobacteria</taxon>
        <taxon>Hyphomicrobiales</taxon>
        <taxon>Methylobacteriaceae</taxon>
        <taxon>Methylobacterium</taxon>
    </lineage>
</organism>
<dbReference type="OrthoDB" id="6788250at2"/>
<dbReference type="EMBL" id="CABFPH010000136">
    <property type="protein sequence ID" value="VUD74583.1"/>
    <property type="molecule type" value="Genomic_DNA"/>
</dbReference>
<keyword evidence="1" id="KW-0732">Signal</keyword>
<evidence type="ECO:0000313" key="4">
    <source>
        <dbReference type="Proteomes" id="UP000410984"/>
    </source>
</evidence>
<feature type="domain" description="SsuA/THI5-like" evidence="2">
    <location>
        <begin position="70"/>
        <end position="274"/>
    </location>
</feature>